<sequence length="94" mass="10928">MNQNMKDFFYGIPVYKQHRMDDEDDLEAETIKAENSAIKRALAMAIEQRTRHRDGKVESVRRQIEQAELDAIAADFEAEERKKRLEKMGAGSWA</sequence>
<evidence type="ECO:0000313" key="2">
    <source>
        <dbReference type="Proteomes" id="UP000241592"/>
    </source>
</evidence>
<keyword evidence="2" id="KW-1185">Reference proteome</keyword>
<reference evidence="1 2" key="1">
    <citation type="submission" date="2017-09" db="EMBL/GenBank/DDBJ databases">
        <authorList>
            <person name="Ehlers B."/>
            <person name="Leendertz F.H."/>
        </authorList>
    </citation>
    <scope>NUCLEOTIDE SEQUENCE [LARGE SCALE GENOMIC DNA]</scope>
</reference>
<accession>A0A2H4P7M5</accession>
<dbReference type="EMBL" id="MG018927">
    <property type="protein sequence ID" value="ATW58040.1"/>
    <property type="molecule type" value="Genomic_DNA"/>
</dbReference>
<proteinExistence type="predicted"/>
<evidence type="ECO:0000313" key="1">
    <source>
        <dbReference type="EMBL" id="ATW58040.1"/>
    </source>
</evidence>
<organism evidence="1 2">
    <name type="scientific">Pseudomonas phage nickie</name>
    <dbReference type="NCBI Taxonomy" id="2048977"/>
    <lineage>
        <taxon>Viruses</taxon>
        <taxon>Duplodnaviria</taxon>
        <taxon>Heunggongvirae</taxon>
        <taxon>Uroviricota</taxon>
        <taxon>Caudoviricetes</taxon>
        <taxon>Nickievirus</taxon>
        <taxon>Nickievirus nickie</taxon>
    </lineage>
</organism>
<protein>
    <submittedName>
        <fullName evidence="1">Uncharacterized protein</fullName>
    </submittedName>
</protein>
<name>A0A2H4P7M5_9CAUD</name>
<gene>
    <name evidence="1" type="ORF">CNR34_00107</name>
</gene>
<dbReference type="Proteomes" id="UP000241592">
    <property type="component" value="Segment"/>
</dbReference>